<dbReference type="PANTHER" id="PTHR43643:SF3">
    <property type="entry name" value="HISTIDINOL-PHOSPHATE AMINOTRANSFERASE"/>
    <property type="match status" value="1"/>
</dbReference>
<organism evidence="7 8">
    <name type="scientific">Streptomyces echinoruber</name>
    <dbReference type="NCBI Taxonomy" id="68898"/>
    <lineage>
        <taxon>Bacteria</taxon>
        <taxon>Bacillati</taxon>
        <taxon>Actinomycetota</taxon>
        <taxon>Actinomycetes</taxon>
        <taxon>Kitasatosporales</taxon>
        <taxon>Streptomycetaceae</taxon>
        <taxon>Streptomyces</taxon>
    </lineage>
</organism>
<dbReference type="Gene3D" id="3.40.640.10">
    <property type="entry name" value="Type I PLP-dependent aspartate aminotransferase-like (Major domain)"/>
    <property type="match status" value="1"/>
</dbReference>
<keyword evidence="8" id="KW-1185">Reference proteome</keyword>
<keyword evidence="3" id="KW-0808">Transferase</keyword>
<dbReference type="InterPro" id="IPR015422">
    <property type="entry name" value="PyrdxlP-dep_Trfase_small"/>
</dbReference>
<feature type="domain" description="Aminotransferase class I/classII large" evidence="6">
    <location>
        <begin position="12"/>
        <end position="323"/>
    </location>
</feature>
<dbReference type="InterPro" id="IPR015421">
    <property type="entry name" value="PyrdxlP-dep_Trfase_major"/>
</dbReference>
<evidence type="ECO:0000256" key="4">
    <source>
        <dbReference type="ARBA" id="ARBA00022898"/>
    </source>
</evidence>
<reference evidence="7" key="1">
    <citation type="journal article" date="2014" name="Int. J. Syst. Evol. Microbiol.">
        <title>Complete genome sequence of Corynebacterium casei LMG S-19264T (=DSM 44701T), isolated from a smear-ripened cheese.</title>
        <authorList>
            <consortium name="US DOE Joint Genome Institute (JGI-PGF)"/>
            <person name="Walter F."/>
            <person name="Albersmeier A."/>
            <person name="Kalinowski J."/>
            <person name="Ruckert C."/>
        </authorList>
    </citation>
    <scope>NUCLEOTIDE SEQUENCE</scope>
    <source>
        <strain evidence="7">JCM 5016</strain>
    </source>
</reference>
<dbReference type="PANTHER" id="PTHR43643">
    <property type="entry name" value="HISTIDINOL-PHOSPHATE AMINOTRANSFERASE 2"/>
    <property type="match status" value="1"/>
</dbReference>
<dbReference type="InterPro" id="IPR050106">
    <property type="entry name" value="HistidinolP_aminotransfase"/>
</dbReference>
<evidence type="ECO:0000313" key="8">
    <source>
        <dbReference type="Proteomes" id="UP000623010"/>
    </source>
</evidence>
<name>A0A918RN27_9ACTN</name>
<comment type="cofactor">
    <cofactor evidence="1 5">
        <name>pyridoxal 5'-phosphate</name>
        <dbReference type="ChEBI" id="CHEBI:597326"/>
    </cofactor>
</comment>
<reference evidence="7" key="2">
    <citation type="submission" date="2020-09" db="EMBL/GenBank/DDBJ databases">
        <authorList>
            <person name="Sun Q."/>
            <person name="Ohkuma M."/>
        </authorList>
    </citation>
    <scope>NUCLEOTIDE SEQUENCE</scope>
    <source>
        <strain evidence="7">JCM 5016</strain>
    </source>
</reference>
<dbReference type="AlphaFoldDB" id="A0A918RN27"/>
<dbReference type="RefSeq" id="WP_190059652.1">
    <property type="nucleotide sequence ID" value="NZ_BMWH01000023.1"/>
</dbReference>
<comment type="caution">
    <text evidence="7">The sequence shown here is derived from an EMBL/GenBank/DDBJ whole genome shotgun (WGS) entry which is preliminary data.</text>
</comment>
<keyword evidence="2 7" id="KW-0032">Aminotransferase</keyword>
<evidence type="ECO:0000256" key="2">
    <source>
        <dbReference type="ARBA" id="ARBA00022576"/>
    </source>
</evidence>
<dbReference type="GO" id="GO:0030170">
    <property type="term" value="F:pyridoxal phosphate binding"/>
    <property type="evidence" value="ECO:0007669"/>
    <property type="project" value="InterPro"/>
</dbReference>
<gene>
    <name evidence="7" type="primary">pat</name>
    <name evidence="7" type="ORF">GCM10010389_49170</name>
</gene>
<comment type="similarity">
    <text evidence="5">Belongs to the class-II pyridoxal-phosphate-dependent aminotransferase family.</text>
</comment>
<dbReference type="SUPFAM" id="SSF53383">
    <property type="entry name" value="PLP-dependent transferases"/>
    <property type="match status" value="1"/>
</dbReference>
<dbReference type="InterPro" id="IPR004839">
    <property type="entry name" value="Aminotransferase_I/II_large"/>
</dbReference>
<dbReference type="PROSITE" id="PS00599">
    <property type="entry name" value="AA_TRANSFER_CLASS_2"/>
    <property type="match status" value="1"/>
</dbReference>
<evidence type="ECO:0000256" key="1">
    <source>
        <dbReference type="ARBA" id="ARBA00001933"/>
    </source>
</evidence>
<evidence type="ECO:0000256" key="3">
    <source>
        <dbReference type="ARBA" id="ARBA00022679"/>
    </source>
</evidence>
<dbReference type="GO" id="GO:0008483">
    <property type="term" value="F:transaminase activity"/>
    <property type="evidence" value="ECO:0007669"/>
    <property type="project" value="UniProtKB-KW"/>
</dbReference>
<dbReference type="Pfam" id="PF00155">
    <property type="entry name" value="Aminotran_1_2"/>
    <property type="match status" value="1"/>
</dbReference>
<evidence type="ECO:0000259" key="6">
    <source>
        <dbReference type="Pfam" id="PF00155"/>
    </source>
</evidence>
<protein>
    <submittedName>
        <fullName evidence="7">Phenylalanine aminotransferase</fullName>
    </submittedName>
</protein>
<sequence>MVTALSPSPRPLGLNESPYPPLPSVRKAIRDAAGQAHRYPPFHPHRLARRIAAWCGVDPGAVAVGNGSVGVALQLLQAVIRPGDRMVYAWPGFDAYPLLARMAGAEPVPVPLLPDGRQNLTALAEAVDAATRVVVICNPHNPTGSLVTAPELAAFLARVPEHVTVLLDEAYIEFVRHPAVPDGLRLPNERPNLLVLRTFSKAYGLAALRVGYGLGDPALVARVRDRQLPYGINAVATAAVEATLEAGDELVTRVDAVVAERERLYHRLTGLGLPVLPSQANFLWLAAGPAPGTDHAAADALGTAGIHARHWPGEGVRLTVGHPADGDAVLSALSPVGRGRAETET</sequence>
<dbReference type="CDD" id="cd00609">
    <property type="entry name" value="AAT_like"/>
    <property type="match status" value="1"/>
</dbReference>
<evidence type="ECO:0000256" key="5">
    <source>
        <dbReference type="RuleBase" id="RU003693"/>
    </source>
</evidence>
<dbReference type="EMBL" id="BMWH01000023">
    <property type="protein sequence ID" value="GHA03863.1"/>
    <property type="molecule type" value="Genomic_DNA"/>
</dbReference>
<evidence type="ECO:0000313" key="7">
    <source>
        <dbReference type="EMBL" id="GHA03863.1"/>
    </source>
</evidence>
<dbReference type="InterPro" id="IPR001917">
    <property type="entry name" value="Aminotrans_II_pyridoxalP_BS"/>
</dbReference>
<dbReference type="Gene3D" id="3.90.1150.10">
    <property type="entry name" value="Aspartate Aminotransferase, domain 1"/>
    <property type="match status" value="1"/>
</dbReference>
<accession>A0A918RN27</accession>
<proteinExistence type="inferred from homology"/>
<dbReference type="Proteomes" id="UP000623010">
    <property type="component" value="Unassembled WGS sequence"/>
</dbReference>
<keyword evidence="4 5" id="KW-0663">Pyridoxal phosphate</keyword>
<dbReference type="InterPro" id="IPR015424">
    <property type="entry name" value="PyrdxlP-dep_Trfase"/>
</dbReference>